<dbReference type="AlphaFoldDB" id="A0A8H5K6U0"/>
<proteinExistence type="predicted"/>
<reference evidence="1 2" key="1">
    <citation type="submission" date="2020-05" db="EMBL/GenBank/DDBJ databases">
        <title>Identification and distribution of gene clusters putatively required for synthesis of sphingolipid metabolism inhibitors in phylogenetically diverse species of the filamentous fungus Fusarium.</title>
        <authorList>
            <person name="Kim H.-S."/>
            <person name="Busman M."/>
            <person name="Brown D.W."/>
            <person name="Divon H."/>
            <person name="Uhlig S."/>
            <person name="Proctor R.H."/>
        </authorList>
    </citation>
    <scope>NUCLEOTIDE SEQUENCE [LARGE SCALE GENOMIC DNA]</scope>
    <source>
        <strain evidence="1 2">NRRL 13617</strain>
    </source>
</reference>
<dbReference type="Proteomes" id="UP000582016">
    <property type="component" value="Unassembled WGS sequence"/>
</dbReference>
<dbReference type="OrthoDB" id="2322698at2759"/>
<organism evidence="1 2">
    <name type="scientific">Fusarium phyllophilum</name>
    <dbReference type="NCBI Taxonomy" id="47803"/>
    <lineage>
        <taxon>Eukaryota</taxon>
        <taxon>Fungi</taxon>
        <taxon>Dikarya</taxon>
        <taxon>Ascomycota</taxon>
        <taxon>Pezizomycotina</taxon>
        <taxon>Sordariomycetes</taxon>
        <taxon>Hypocreomycetidae</taxon>
        <taxon>Hypocreales</taxon>
        <taxon>Nectriaceae</taxon>
        <taxon>Fusarium</taxon>
        <taxon>Fusarium fujikuroi species complex</taxon>
    </lineage>
</organism>
<dbReference type="EMBL" id="JAAOAQ010000078">
    <property type="protein sequence ID" value="KAF5568815.1"/>
    <property type="molecule type" value="Genomic_DNA"/>
</dbReference>
<protein>
    <submittedName>
        <fullName evidence="1">Uncharacterized protein</fullName>
    </submittedName>
</protein>
<comment type="caution">
    <text evidence="1">The sequence shown here is derived from an EMBL/GenBank/DDBJ whole genome shotgun (WGS) entry which is preliminary data.</text>
</comment>
<name>A0A8H5K6U0_9HYPO</name>
<keyword evidence="2" id="KW-1185">Reference proteome</keyword>
<evidence type="ECO:0000313" key="1">
    <source>
        <dbReference type="EMBL" id="KAF5568815.1"/>
    </source>
</evidence>
<evidence type="ECO:0000313" key="2">
    <source>
        <dbReference type="Proteomes" id="UP000582016"/>
    </source>
</evidence>
<sequence>MPARATSITIVNHTSQDLHGGSGSLVHGMWNQSVPDSIPKGQSADMGAESDGIMSGDEGWVHYKSAAGDLKFHFDNPFIGDNSYDTTGPDSFSISSSGGDGNECHITWTVTEKVGHGHRIPSPLISNTVAR</sequence>
<accession>A0A8H5K6U0</accession>
<dbReference type="Gene3D" id="2.60.270.50">
    <property type="match status" value="1"/>
</dbReference>
<gene>
    <name evidence="1" type="ORF">FPHYL_2622</name>
</gene>